<sequence>MVEEVFKVKVKSVNTLNRKGKVTRFKNIKGRRKNFKHAIITLEEGQTIDTMSAI</sequence>
<dbReference type="InterPro" id="IPR012678">
    <property type="entry name" value="Ribosomal_uL23/eL15/eS24_sf"/>
</dbReference>
<keyword evidence="3" id="KW-0687">Ribonucleoprotein</keyword>
<dbReference type="AlphaFoldDB" id="A0A381R322"/>
<dbReference type="InterPro" id="IPR013025">
    <property type="entry name" value="Ribosomal_uL23-like"/>
</dbReference>
<name>A0A381R322_9ZZZZ</name>
<keyword evidence="2" id="KW-0689">Ribosomal protein</keyword>
<dbReference type="GO" id="GO:0006412">
    <property type="term" value="P:translation"/>
    <property type="evidence" value="ECO:0007669"/>
    <property type="project" value="InterPro"/>
</dbReference>
<dbReference type="GO" id="GO:1990904">
    <property type="term" value="C:ribonucleoprotein complex"/>
    <property type="evidence" value="ECO:0007669"/>
    <property type="project" value="UniProtKB-KW"/>
</dbReference>
<evidence type="ECO:0000313" key="4">
    <source>
        <dbReference type="EMBL" id="SUZ84227.1"/>
    </source>
</evidence>
<accession>A0A381R322</accession>
<organism evidence="4">
    <name type="scientific">marine metagenome</name>
    <dbReference type="NCBI Taxonomy" id="408172"/>
    <lineage>
        <taxon>unclassified sequences</taxon>
        <taxon>metagenomes</taxon>
        <taxon>ecological metagenomes</taxon>
    </lineage>
</organism>
<dbReference type="GO" id="GO:0005840">
    <property type="term" value="C:ribosome"/>
    <property type="evidence" value="ECO:0007669"/>
    <property type="project" value="UniProtKB-KW"/>
</dbReference>
<dbReference type="EMBL" id="UINC01001585">
    <property type="protein sequence ID" value="SUZ84227.1"/>
    <property type="molecule type" value="Genomic_DNA"/>
</dbReference>
<comment type="similarity">
    <text evidence="1">Belongs to the universal ribosomal protein uL23 family.</text>
</comment>
<evidence type="ECO:0000256" key="3">
    <source>
        <dbReference type="ARBA" id="ARBA00023274"/>
    </source>
</evidence>
<dbReference type="GO" id="GO:0003735">
    <property type="term" value="F:structural constituent of ribosome"/>
    <property type="evidence" value="ECO:0007669"/>
    <property type="project" value="InterPro"/>
</dbReference>
<gene>
    <name evidence="4" type="ORF">METZ01_LOCUS37081</name>
</gene>
<dbReference type="InterPro" id="IPR012677">
    <property type="entry name" value="Nucleotide-bd_a/b_plait_sf"/>
</dbReference>
<evidence type="ECO:0000256" key="2">
    <source>
        <dbReference type="ARBA" id="ARBA00022980"/>
    </source>
</evidence>
<evidence type="ECO:0008006" key="5">
    <source>
        <dbReference type="Google" id="ProtNLM"/>
    </source>
</evidence>
<dbReference type="Gene3D" id="3.30.70.330">
    <property type="match status" value="1"/>
</dbReference>
<proteinExistence type="inferred from homology"/>
<reference evidence="4" key="1">
    <citation type="submission" date="2018-05" db="EMBL/GenBank/DDBJ databases">
        <authorList>
            <person name="Lanie J.A."/>
            <person name="Ng W.-L."/>
            <person name="Kazmierczak K.M."/>
            <person name="Andrzejewski T.M."/>
            <person name="Davidsen T.M."/>
            <person name="Wayne K.J."/>
            <person name="Tettelin H."/>
            <person name="Glass J.I."/>
            <person name="Rusch D."/>
            <person name="Podicherti R."/>
            <person name="Tsui H.-C.T."/>
            <person name="Winkler M.E."/>
        </authorList>
    </citation>
    <scope>NUCLEOTIDE SEQUENCE</scope>
</reference>
<protein>
    <recommendedName>
        <fullName evidence="5">50S ribosomal protein L23</fullName>
    </recommendedName>
</protein>
<dbReference type="Pfam" id="PF00276">
    <property type="entry name" value="Ribosomal_L23"/>
    <property type="match status" value="1"/>
</dbReference>
<evidence type="ECO:0000256" key="1">
    <source>
        <dbReference type="ARBA" id="ARBA00006700"/>
    </source>
</evidence>
<dbReference type="SUPFAM" id="SSF54189">
    <property type="entry name" value="Ribosomal proteins S24e, L23 and L15e"/>
    <property type="match status" value="1"/>
</dbReference>